<dbReference type="Proteomes" id="UP000070544">
    <property type="component" value="Unassembled WGS sequence"/>
</dbReference>
<dbReference type="AlphaFoldDB" id="A0A139A8W0"/>
<feature type="domain" description="Helicase ATP-binding" evidence="8">
    <location>
        <begin position="31"/>
        <end position="225"/>
    </location>
</feature>
<keyword evidence="12" id="KW-1185">Reference proteome</keyword>
<keyword evidence="5 7" id="KW-0067">ATP-binding</keyword>
<gene>
    <name evidence="11" type="ORF">M427DRAFT_100789</name>
</gene>
<evidence type="ECO:0000256" key="2">
    <source>
        <dbReference type="ARBA" id="ARBA00022741"/>
    </source>
</evidence>
<evidence type="ECO:0000256" key="6">
    <source>
        <dbReference type="PROSITE-ProRule" id="PRU00552"/>
    </source>
</evidence>
<dbReference type="InterPro" id="IPR014001">
    <property type="entry name" value="Helicase_ATP-bd"/>
</dbReference>
<comment type="similarity">
    <text evidence="7">Belongs to the DEAD box helicase family.</text>
</comment>
<evidence type="ECO:0000313" key="12">
    <source>
        <dbReference type="Proteomes" id="UP000070544"/>
    </source>
</evidence>
<dbReference type="InterPro" id="IPR001650">
    <property type="entry name" value="Helicase_C-like"/>
</dbReference>
<dbReference type="SMART" id="SM00490">
    <property type="entry name" value="HELICc"/>
    <property type="match status" value="1"/>
</dbReference>
<evidence type="ECO:0000256" key="3">
    <source>
        <dbReference type="ARBA" id="ARBA00022801"/>
    </source>
</evidence>
<protein>
    <recommendedName>
        <fullName evidence="1">RNA helicase</fullName>
        <ecNumber evidence="1">3.6.4.13</ecNumber>
    </recommendedName>
</protein>
<sequence>QFKDVELDPRLLDNIALCRFEEPTPIQKHVIPIVTEGYSLMACAQTGSGKTAAYMIPIVQRILEEGPMKVQKEESNAVWLFDCSRAAPRAFIIAPTRELACQIFDDARRFCYRTFVRPCVIYGGRGNSRTQRMDLEKGCDILIGTPGRTFDFLDKRIVRLDKIQQLVIDEADRLFDRGFAPEVERLISEHGMPESVERQTSMCSATFPKDMRALARRWLSEPMYITVGKVGLVPKEINQKIMKVEGQNDKIDALVTLLNSGDTKVGLTLIFVDSRGMCDTLDNYLFTRDFPVTSYHSERTQLEREDALQAFRSNKCPIMVATGVAERGLDIPDVIHIVNFDFPKTFEEYIHRIGRTGRVGKQGFATSFWSERVGDDCTRSVVRLLMEMGQEVPEFLERFKPEGEV</sequence>
<evidence type="ECO:0000256" key="1">
    <source>
        <dbReference type="ARBA" id="ARBA00012552"/>
    </source>
</evidence>
<dbReference type="SMART" id="SM00487">
    <property type="entry name" value="DEXDc"/>
    <property type="match status" value="1"/>
</dbReference>
<evidence type="ECO:0000256" key="5">
    <source>
        <dbReference type="ARBA" id="ARBA00022840"/>
    </source>
</evidence>
<dbReference type="PROSITE" id="PS00039">
    <property type="entry name" value="DEAD_ATP_HELICASE"/>
    <property type="match status" value="1"/>
</dbReference>
<proteinExistence type="inferred from homology"/>
<evidence type="ECO:0000313" key="11">
    <source>
        <dbReference type="EMBL" id="KXS13144.1"/>
    </source>
</evidence>
<dbReference type="InterPro" id="IPR000629">
    <property type="entry name" value="RNA-helicase_DEAD-box_CS"/>
</dbReference>
<keyword evidence="3 7" id="KW-0378">Hydrolase</keyword>
<dbReference type="Gene3D" id="3.40.50.300">
    <property type="entry name" value="P-loop containing nucleotide triphosphate hydrolases"/>
    <property type="match status" value="2"/>
</dbReference>
<feature type="domain" description="DEAD-box RNA helicase Q" evidence="10">
    <location>
        <begin position="1"/>
        <end position="28"/>
    </location>
</feature>
<name>A0A139A8W0_GONPJ</name>
<dbReference type="PANTHER" id="PTHR47958">
    <property type="entry name" value="ATP-DEPENDENT RNA HELICASE DBP3"/>
    <property type="match status" value="1"/>
</dbReference>
<dbReference type="PROSITE" id="PS51195">
    <property type="entry name" value="Q_MOTIF"/>
    <property type="match status" value="1"/>
</dbReference>
<keyword evidence="2 7" id="KW-0547">Nucleotide-binding</keyword>
<feature type="short sequence motif" description="Q motif" evidence="6">
    <location>
        <begin position="1"/>
        <end position="28"/>
    </location>
</feature>
<evidence type="ECO:0000256" key="7">
    <source>
        <dbReference type="RuleBase" id="RU000492"/>
    </source>
</evidence>
<dbReference type="GO" id="GO:0016787">
    <property type="term" value="F:hydrolase activity"/>
    <property type="evidence" value="ECO:0007669"/>
    <property type="project" value="UniProtKB-KW"/>
</dbReference>
<organism evidence="11 12">
    <name type="scientific">Gonapodya prolifera (strain JEL478)</name>
    <name type="common">Monoblepharis prolifera</name>
    <dbReference type="NCBI Taxonomy" id="1344416"/>
    <lineage>
        <taxon>Eukaryota</taxon>
        <taxon>Fungi</taxon>
        <taxon>Fungi incertae sedis</taxon>
        <taxon>Chytridiomycota</taxon>
        <taxon>Chytridiomycota incertae sedis</taxon>
        <taxon>Monoblepharidomycetes</taxon>
        <taxon>Monoblepharidales</taxon>
        <taxon>Gonapodyaceae</taxon>
        <taxon>Gonapodya</taxon>
    </lineage>
</organism>
<dbReference type="InterPro" id="IPR027417">
    <property type="entry name" value="P-loop_NTPase"/>
</dbReference>
<dbReference type="OrthoDB" id="196131at2759"/>
<evidence type="ECO:0000259" key="9">
    <source>
        <dbReference type="PROSITE" id="PS51194"/>
    </source>
</evidence>
<accession>A0A139A8W0</accession>
<dbReference type="InterPro" id="IPR014014">
    <property type="entry name" value="RNA_helicase_DEAD_Q_motif"/>
</dbReference>
<dbReference type="Pfam" id="PF00271">
    <property type="entry name" value="Helicase_C"/>
    <property type="match status" value="1"/>
</dbReference>
<dbReference type="EMBL" id="KQ965781">
    <property type="protein sequence ID" value="KXS13144.1"/>
    <property type="molecule type" value="Genomic_DNA"/>
</dbReference>
<evidence type="ECO:0000259" key="10">
    <source>
        <dbReference type="PROSITE" id="PS51195"/>
    </source>
</evidence>
<dbReference type="CDD" id="cd18787">
    <property type="entry name" value="SF2_C_DEAD"/>
    <property type="match status" value="1"/>
</dbReference>
<feature type="non-terminal residue" evidence="11">
    <location>
        <position position="1"/>
    </location>
</feature>
<dbReference type="STRING" id="1344416.A0A139A8W0"/>
<keyword evidence="4 7" id="KW-0347">Helicase</keyword>
<evidence type="ECO:0000256" key="4">
    <source>
        <dbReference type="ARBA" id="ARBA00022806"/>
    </source>
</evidence>
<dbReference type="PROSITE" id="PS51192">
    <property type="entry name" value="HELICASE_ATP_BIND_1"/>
    <property type="match status" value="1"/>
</dbReference>
<dbReference type="GO" id="GO:0003676">
    <property type="term" value="F:nucleic acid binding"/>
    <property type="evidence" value="ECO:0007669"/>
    <property type="project" value="InterPro"/>
</dbReference>
<feature type="domain" description="Helicase C-terminal" evidence="9">
    <location>
        <begin position="236"/>
        <end position="403"/>
    </location>
</feature>
<dbReference type="EC" id="3.6.4.13" evidence="1"/>
<dbReference type="GO" id="GO:0003724">
    <property type="term" value="F:RNA helicase activity"/>
    <property type="evidence" value="ECO:0007669"/>
    <property type="project" value="UniProtKB-EC"/>
</dbReference>
<reference evidence="11 12" key="1">
    <citation type="journal article" date="2015" name="Genome Biol. Evol.">
        <title>Phylogenomic analyses indicate that early fungi evolved digesting cell walls of algal ancestors of land plants.</title>
        <authorList>
            <person name="Chang Y."/>
            <person name="Wang S."/>
            <person name="Sekimoto S."/>
            <person name="Aerts A.L."/>
            <person name="Choi C."/>
            <person name="Clum A."/>
            <person name="LaButti K.M."/>
            <person name="Lindquist E.A."/>
            <person name="Yee Ngan C."/>
            <person name="Ohm R.A."/>
            <person name="Salamov A.A."/>
            <person name="Grigoriev I.V."/>
            <person name="Spatafora J.W."/>
            <person name="Berbee M.L."/>
        </authorList>
    </citation>
    <scope>NUCLEOTIDE SEQUENCE [LARGE SCALE GENOMIC DNA]</scope>
    <source>
        <strain evidence="11 12">JEL478</strain>
    </source>
</reference>
<dbReference type="PROSITE" id="PS51194">
    <property type="entry name" value="HELICASE_CTER"/>
    <property type="match status" value="1"/>
</dbReference>
<dbReference type="InterPro" id="IPR011545">
    <property type="entry name" value="DEAD/DEAH_box_helicase_dom"/>
</dbReference>
<evidence type="ECO:0000259" key="8">
    <source>
        <dbReference type="PROSITE" id="PS51192"/>
    </source>
</evidence>
<dbReference type="SUPFAM" id="SSF52540">
    <property type="entry name" value="P-loop containing nucleoside triphosphate hydrolases"/>
    <property type="match status" value="1"/>
</dbReference>
<dbReference type="Pfam" id="PF00270">
    <property type="entry name" value="DEAD"/>
    <property type="match status" value="1"/>
</dbReference>
<dbReference type="GO" id="GO:0005524">
    <property type="term" value="F:ATP binding"/>
    <property type="evidence" value="ECO:0007669"/>
    <property type="project" value="UniProtKB-KW"/>
</dbReference>